<evidence type="ECO:0000313" key="9">
    <source>
        <dbReference type="Proteomes" id="UP000030418"/>
    </source>
</evidence>
<name>A0A0A2Y562_9PAST</name>
<dbReference type="Proteomes" id="UP000030418">
    <property type="component" value="Unassembled WGS sequence"/>
</dbReference>
<dbReference type="InterPro" id="IPR011051">
    <property type="entry name" value="RmlC_Cupin_sf"/>
</dbReference>
<dbReference type="PANTHER" id="PTHR38461:SF1">
    <property type="entry name" value="4-DEOXY-L-THREO-5-HEXOSULOSE-URONATE KETOL-ISOMERASE"/>
    <property type="match status" value="1"/>
</dbReference>
<evidence type="ECO:0000256" key="2">
    <source>
        <dbReference type="ARBA" id="ARBA00005148"/>
    </source>
</evidence>
<keyword evidence="4 7" id="KW-0479">Metal-binding</keyword>
<feature type="binding site" evidence="7">
    <location>
        <position position="200"/>
    </location>
    <ligand>
        <name>Zn(2+)</name>
        <dbReference type="ChEBI" id="CHEBI:29105"/>
    </ligand>
</feature>
<accession>A0A0A2Y562</accession>
<comment type="cofactor">
    <cofactor evidence="7">
        <name>Zn(2+)</name>
        <dbReference type="ChEBI" id="CHEBI:29105"/>
    </cofactor>
    <text evidence="7">Binds 1 zinc ion per subunit.</text>
</comment>
<dbReference type="PANTHER" id="PTHR38461">
    <property type="entry name" value="4-DEOXY-L-THREO-5-HEXOSULOSE-URONATE KETOL-ISOMERASE"/>
    <property type="match status" value="1"/>
</dbReference>
<dbReference type="Gene3D" id="2.60.120.520">
    <property type="entry name" value="pectin degrading enzyme 5-keto 4- deoxyuronate isomerase, domain 1"/>
    <property type="match status" value="1"/>
</dbReference>
<comment type="pathway">
    <text evidence="2 7">Glycan metabolism; pectin degradation; 2-dehydro-3-deoxy-D-gluconate from pectin: step 4/5.</text>
</comment>
<dbReference type="InterPro" id="IPR027449">
    <property type="entry name" value="KduI_N"/>
</dbReference>
<feature type="binding site" evidence="7">
    <location>
        <position position="198"/>
    </location>
    <ligand>
        <name>Zn(2+)</name>
        <dbReference type="ChEBI" id="CHEBI:29105"/>
    </ligand>
</feature>
<evidence type="ECO:0000256" key="5">
    <source>
        <dbReference type="ARBA" id="ARBA00022833"/>
    </source>
</evidence>
<evidence type="ECO:0000256" key="4">
    <source>
        <dbReference type="ARBA" id="ARBA00022723"/>
    </source>
</evidence>
<keyword evidence="6 7" id="KW-0413">Isomerase</keyword>
<feature type="binding site" evidence="7">
    <location>
        <position position="247"/>
    </location>
    <ligand>
        <name>Zn(2+)</name>
        <dbReference type="ChEBI" id="CHEBI:29105"/>
    </ligand>
</feature>
<evidence type="ECO:0000313" key="8">
    <source>
        <dbReference type="EMBL" id="KGQ32599.1"/>
    </source>
</evidence>
<reference evidence="8 9" key="1">
    <citation type="submission" date="2014-08" db="EMBL/GenBank/DDBJ databases">
        <title>Chaperone-usher fimbriae in a diverse selection of Gallibacterium genomes.</title>
        <authorList>
            <person name="Kudirkiene E."/>
            <person name="Bager R.J."/>
            <person name="Johnson T.J."/>
            <person name="Bojesen A.M."/>
        </authorList>
    </citation>
    <scope>NUCLEOTIDE SEQUENCE [LARGE SCALE GENOMIC DNA]</scope>
    <source>
        <strain evidence="8 9">CCM5976</strain>
    </source>
</reference>
<dbReference type="EC" id="5.3.1.17" evidence="7"/>
<dbReference type="NCBIfam" id="NF002091">
    <property type="entry name" value="PRK00924.1"/>
    <property type="match status" value="1"/>
</dbReference>
<comment type="catalytic activity">
    <reaction evidence="1 7">
        <text>5-dehydro-4-deoxy-D-glucuronate = 3-deoxy-D-glycero-2,5-hexodiulosonate</text>
        <dbReference type="Rhea" id="RHEA:23896"/>
        <dbReference type="ChEBI" id="CHEBI:17117"/>
        <dbReference type="ChEBI" id="CHEBI:29071"/>
        <dbReference type="EC" id="5.3.1.17"/>
    </reaction>
</comment>
<dbReference type="CDD" id="cd20491">
    <property type="entry name" value="cupin_KduI_C"/>
    <property type="match status" value="1"/>
</dbReference>
<dbReference type="UniPathway" id="UPA00545">
    <property type="reaction ID" value="UER00826"/>
</dbReference>
<dbReference type="GO" id="GO:0019698">
    <property type="term" value="P:D-galacturonate catabolic process"/>
    <property type="evidence" value="ECO:0007669"/>
    <property type="project" value="TreeGrafter"/>
</dbReference>
<organism evidence="8 9">
    <name type="scientific">Gallibacterium genomosp. 2</name>
    <dbReference type="NCBI Taxonomy" id="155517"/>
    <lineage>
        <taxon>Bacteria</taxon>
        <taxon>Pseudomonadati</taxon>
        <taxon>Pseudomonadota</taxon>
        <taxon>Gammaproteobacteria</taxon>
        <taxon>Pasteurellales</taxon>
        <taxon>Pasteurellaceae</taxon>
        <taxon>Gallibacterium</taxon>
    </lineage>
</organism>
<proteinExistence type="inferred from homology"/>
<comment type="function">
    <text evidence="7">Catalyzes the isomerization of 5-dehydro-4-deoxy-D-glucuronate to 3-deoxy-D-glycero-2,5-hexodiulosonate.</text>
</comment>
<dbReference type="InterPro" id="IPR007045">
    <property type="entry name" value="KduI"/>
</dbReference>
<comment type="caution">
    <text evidence="8">The sequence shown here is derived from an EMBL/GenBank/DDBJ whole genome shotgun (WGS) entry which is preliminary data.</text>
</comment>
<dbReference type="InterPro" id="IPR021120">
    <property type="entry name" value="KduI/IolB_isomerase"/>
</dbReference>
<protein>
    <recommendedName>
        <fullName evidence="7">4-deoxy-L-threo-5-hexosulose-uronate ketol-isomerase</fullName>
        <ecNumber evidence="7">5.3.1.17</ecNumber>
    </recommendedName>
    <alternativeName>
        <fullName evidence="7">5-keto-4-deoxyuronate isomerase</fullName>
    </alternativeName>
    <alternativeName>
        <fullName evidence="7">DKI isomerase</fullName>
    </alternativeName>
</protein>
<dbReference type="GO" id="GO:0042840">
    <property type="term" value="P:D-glucuronate catabolic process"/>
    <property type="evidence" value="ECO:0007669"/>
    <property type="project" value="TreeGrafter"/>
</dbReference>
<dbReference type="EMBL" id="JPXY01000021">
    <property type="protein sequence ID" value="KGQ32599.1"/>
    <property type="molecule type" value="Genomic_DNA"/>
</dbReference>
<evidence type="ECO:0000256" key="6">
    <source>
        <dbReference type="ARBA" id="ARBA00023235"/>
    </source>
</evidence>
<evidence type="ECO:0000256" key="7">
    <source>
        <dbReference type="HAMAP-Rule" id="MF_00687"/>
    </source>
</evidence>
<comment type="similarity">
    <text evidence="3 7">Belongs to the KduI family.</text>
</comment>
<dbReference type="Pfam" id="PF04962">
    <property type="entry name" value="KduI"/>
    <property type="match status" value="1"/>
</dbReference>
<evidence type="ECO:0000256" key="1">
    <source>
        <dbReference type="ARBA" id="ARBA00000552"/>
    </source>
</evidence>
<dbReference type="HAMAP" id="MF_00687">
    <property type="entry name" value="KduI"/>
    <property type="match status" value="1"/>
</dbReference>
<dbReference type="GO" id="GO:0045490">
    <property type="term" value="P:pectin catabolic process"/>
    <property type="evidence" value="ECO:0007669"/>
    <property type="project" value="UniProtKB-UniRule"/>
</dbReference>
<dbReference type="CDD" id="cd20294">
    <property type="entry name" value="cupin_KduI_N"/>
    <property type="match status" value="1"/>
</dbReference>
<dbReference type="PIRSF" id="PIRSF006625">
    <property type="entry name" value="KduI"/>
    <property type="match status" value="1"/>
</dbReference>
<dbReference type="SUPFAM" id="SSF51182">
    <property type="entry name" value="RmlC-like cupins"/>
    <property type="match status" value="1"/>
</dbReference>
<sequence>MKILHNMHPEDAKHYDTTRLREAFLCEDLFLTGKINVVYSHIDRLVALGAIPNSGEILSLDEVIDKKSFGTEFFLERRELGIINLGGTAVITTKQGSFTVGHLDAIYLGKGTEEITFSSQDDKSPAVLYGLSAPAHRTFPSKLIKYVDARKVKLGTLENSNARTINQYLHPEVLETCQLCMGMTELEKGSVWNTMPAHTHERRMEAYLYFNIEPDQVVFHFLGEPTETRHIVVRDKQLIISPSWSIHSGCGTKNYSFVWGMVGENQTFDDMDFVSMQDLR</sequence>
<dbReference type="RefSeq" id="WP_039135059.1">
    <property type="nucleotide sequence ID" value="NZ_JPXY01000021.1"/>
</dbReference>
<keyword evidence="5 7" id="KW-0862">Zinc</keyword>
<dbReference type="GO" id="GO:0008697">
    <property type="term" value="F:4-deoxy-L-threo-5-hexosulose-uronate ketol-isomerase activity"/>
    <property type="evidence" value="ECO:0007669"/>
    <property type="project" value="UniProtKB-UniRule"/>
</dbReference>
<keyword evidence="9" id="KW-1185">Reference proteome</keyword>
<dbReference type="InterPro" id="IPR014710">
    <property type="entry name" value="RmlC-like_jellyroll"/>
</dbReference>
<dbReference type="GO" id="GO:0008270">
    <property type="term" value="F:zinc ion binding"/>
    <property type="evidence" value="ECO:0007669"/>
    <property type="project" value="UniProtKB-UniRule"/>
</dbReference>
<evidence type="ECO:0000256" key="3">
    <source>
        <dbReference type="ARBA" id="ARBA00008086"/>
    </source>
</evidence>
<dbReference type="Gene3D" id="2.60.120.10">
    <property type="entry name" value="Jelly Rolls"/>
    <property type="match status" value="1"/>
</dbReference>
<feature type="binding site" evidence="7">
    <location>
        <position position="205"/>
    </location>
    <ligand>
        <name>Zn(2+)</name>
        <dbReference type="ChEBI" id="CHEBI:29105"/>
    </ligand>
</feature>
<gene>
    <name evidence="7" type="primary">kduI</name>
    <name evidence="8" type="ORF">P375_05135</name>
</gene>
<dbReference type="AlphaFoldDB" id="A0A0A2Y562"/>